<dbReference type="GeneID" id="5411892"/>
<evidence type="ECO:0000256" key="1">
    <source>
        <dbReference type="ARBA" id="ARBA00022448"/>
    </source>
</evidence>
<accession>A7I9W4</accession>
<sequence>MSKIEAVDVTKSFTSRGTGKTGSNGNHTETQALGGVNLTISTGEFHVILGPSGCGKSTFLDIVAGLSTPTSGEIRIDGKPVIGPGTDRAVVFQQYALLPWRTALGNVEFGLENIESDKKERVRIATNFLSLVGLSGFQDHYPHELSGGMKQRVAIARALALHPDILLMDEPFAAVDAQTREILQRDLLRIAIETQKTVLFITHSIDEAVFLADRVSVMTARPGRIKQTVEVPLTRAERLDEDVKVSDAYVKTRHYLWTLLKEEVIRSQDVCGKCSVETCTFGHRVTAGGADDHGN</sequence>
<gene>
    <name evidence="6" type="ordered locus">Mboo_2011</name>
</gene>
<dbReference type="Gene3D" id="3.40.50.300">
    <property type="entry name" value="P-loop containing nucleotide triphosphate hydrolases"/>
    <property type="match status" value="1"/>
</dbReference>
<evidence type="ECO:0000313" key="7">
    <source>
        <dbReference type="Proteomes" id="UP000002408"/>
    </source>
</evidence>
<dbReference type="PANTHER" id="PTHR42788">
    <property type="entry name" value="TAURINE IMPORT ATP-BINDING PROTEIN-RELATED"/>
    <property type="match status" value="1"/>
</dbReference>
<dbReference type="SMART" id="SM00382">
    <property type="entry name" value="AAA"/>
    <property type="match status" value="1"/>
</dbReference>
<dbReference type="EMBL" id="CP000780">
    <property type="protein sequence ID" value="ABS56525.1"/>
    <property type="molecule type" value="Genomic_DNA"/>
</dbReference>
<dbReference type="SUPFAM" id="SSF52540">
    <property type="entry name" value="P-loop containing nucleoside triphosphate hydrolases"/>
    <property type="match status" value="1"/>
</dbReference>
<keyword evidence="7" id="KW-1185">Reference proteome</keyword>
<keyword evidence="3" id="KW-0067">ATP-binding</keyword>
<evidence type="ECO:0000256" key="3">
    <source>
        <dbReference type="ARBA" id="ARBA00022840"/>
    </source>
</evidence>
<dbReference type="eggNOG" id="arCOG00193">
    <property type="taxonomic scope" value="Archaea"/>
</dbReference>
<name>A7I9W4_METB6</name>
<dbReference type="GO" id="GO:0016887">
    <property type="term" value="F:ATP hydrolysis activity"/>
    <property type="evidence" value="ECO:0007669"/>
    <property type="project" value="InterPro"/>
</dbReference>
<feature type="domain" description="ABC transporter" evidence="5">
    <location>
        <begin position="4"/>
        <end position="245"/>
    </location>
</feature>
<dbReference type="PANTHER" id="PTHR42788:SF13">
    <property type="entry name" value="ALIPHATIC SULFONATES IMPORT ATP-BINDING PROTEIN SSUB"/>
    <property type="match status" value="1"/>
</dbReference>
<dbReference type="CDD" id="cd03293">
    <property type="entry name" value="ABC_NrtD_SsuB_transporters"/>
    <property type="match status" value="1"/>
</dbReference>
<organism evidence="6 7">
    <name type="scientific">Methanoregula boonei (strain DSM 21154 / JCM 14090 / 6A8)</name>
    <dbReference type="NCBI Taxonomy" id="456442"/>
    <lineage>
        <taxon>Archaea</taxon>
        <taxon>Methanobacteriati</taxon>
        <taxon>Methanobacteriota</taxon>
        <taxon>Stenosarchaea group</taxon>
        <taxon>Methanomicrobia</taxon>
        <taxon>Methanomicrobiales</taxon>
        <taxon>Methanoregulaceae</taxon>
        <taxon>Methanoregula</taxon>
    </lineage>
</organism>
<dbReference type="InterPro" id="IPR027417">
    <property type="entry name" value="P-loop_NTPase"/>
</dbReference>
<dbReference type="InterPro" id="IPR017871">
    <property type="entry name" value="ABC_transporter-like_CS"/>
</dbReference>
<dbReference type="InterPro" id="IPR003439">
    <property type="entry name" value="ABC_transporter-like_ATP-bd"/>
</dbReference>
<dbReference type="Proteomes" id="UP000002408">
    <property type="component" value="Chromosome"/>
</dbReference>
<keyword evidence="1" id="KW-0813">Transport</keyword>
<proteinExistence type="predicted"/>
<dbReference type="KEGG" id="mbn:Mboo_2011"/>
<dbReference type="OrthoDB" id="10909at2157"/>
<evidence type="ECO:0000313" key="6">
    <source>
        <dbReference type="EMBL" id="ABS56525.1"/>
    </source>
</evidence>
<dbReference type="PROSITE" id="PS00211">
    <property type="entry name" value="ABC_TRANSPORTER_1"/>
    <property type="match status" value="1"/>
</dbReference>
<evidence type="ECO:0000256" key="4">
    <source>
        <dbReference type="SAM" id="MobiDB-lite"/>
    </source>
</evidence>
<keyword evidence="2" id="KW-0547">Nucleotide-binding</keyword>
<dbReference type="InterPro" id="IPR003593">
    <property type="entry name" value="AAA+_ATPase"/>
</dbReference>
<dbReference type="RefSeq" id="WP_012107580.1">
    <property type="nucleotide sequence ID" value="NC_009712.1"/>
</dbReference>
<dbReference type="STRING" id="456442.Mboo_2011"/>
<dbReference type="PROSITE" id="PS50893">
    <property type="entry name" value="ABC_TRANSPORTER_2"/>
    <property type="match status" value="1"/>
</dbReference>
<dbReference type="Pfam" id="PF00005">
    <property type="entry name" value="ABC_tran"/>
    <property type="match status" value="1"/>
</dbReference>
<dbReference type="AlphaFoldDB" id="A7I9W4"/>
<evidence type="ECO:0000256" key="2">
    <source>
        <dbReference type="ARBA" id="ARBA00022741"/>
    </source>
</evidence>
<reference evidence="7" key="1">
    <citation type="journal article" date="2015" name="Microbiology">
        <title>Genome of Methanoregula boonei 6A8 reveals adaptations to oligotrophic peatland environments.</title>
        <authorList>
            <person name="Braeuer S."/>
            <person name="Cadillo-Quiroz H."/>
            <person name="Kyrpides N."/>
            <person name="Woyke T."/>
            <person name="Goodwin L."/>
            <person name="Detter C."/>
            <person name="Podell S."/>
            <person name="Yavitt J.B."/>
            <person name="Zinder S.H."/>
        </authorList>
    </citation>
    <scope>NUCLEOTIDE SEQUENCE [LARGE SCALE GENOMIC DNA]</scope>
    <source>
        <strain evidence="7">DSM 21154 / JCM 14090 / 6A8</strain>
    </source>
</reference>
<feature type="compositionally biased region" description="Polar residues" evidence="4">
    <location>
        <begin position="11"/>
        <end position="30"/>
    </location>
</feature>
<dbReference type="HOGENOM" id="CLU_000604_1_22_2"/>
<dbReference type="InterPro" id="IPR050166">
    <property type="entry name" value="ABC_transporter_ATP-bind"/>
</dbReference>
<protein>
    <submittedName>
        <fullName evidence="6">ABC transporter related</fullName>
    </submittedName>
</protein>
<evidence type="ECO:0000259" key="5">
    <source>
        <dbReference type="PROSITE" id="PS50893"/>
    </source>
</evidence>
<dbReference type="GO" id="GO:0005524">
    <property type="term" value="F:ATP binding"/>
    <property type="evidence" value="ECO:0007669"/>
    <property type="project" value="UniProtKB-KW"/>
</dbReference>
<feature type="region of interest" description="Disordered" evidence="4">
    <location>
        <begin position="1"/>
        <end position="30"/>
    </location>
</feature>